<feature type="region of interest" description="Disordered" evidence="13">
    <location>
        <begin position="1469"/>
        <end position="1488"/>
    </location>
</feature>
<dbReference type="GO" id="GO:0016020">
    <property type="term" value="C:membrane"/>
    <property type="evidence" value="ECO:0007669"/>
    <property type="project" value="InterPro"/>
</dbReference>
<evidence type="ECO:0000259" key="15">
    <source>
        <dbReference type="PROSITE" id="PS50093"/>
    </source>
</evidence>
<dbReference type="InterPro" id="IPR015919">
    <property type="entry name" value="Cadherin-like_sf"/>
</dbReference>
<dbReference type="PROSITE" id="PS50268">
    <property type="entry name" value="CADHERIN_2"/>
    <property type="match status" value="1"/>
</dbReference>
<dbReference type="GO" id="GO:0004553">
    <property type="term" value="F:hydrolase activity, hydrolyzing O-glycosyl compounds"/>
    <property type="evidence" value="ECO:0007669"/>
    <property type="project" value="UniProtKB-ARBA"/>
</dbReference>
<dbReference type="InterPro" id="IPR011042">
    <property type="entry name" value="6-blade_b-propeller_TolB-like"/>
</dbReference>
<evidence type="ECO:0000256" key="11">
    <source>
        <dbReference type="ARBA" id="ARBA00023273"/>
    </source>
</evidence>
<dbReference type="InterPro" id="IPR032812">
    <property type="entry name" value="SbsA_Ig"/>
</dbReference>
<dbReference type="GO" id="GO:0005975">
    <property type="term" value="P:carbohydrate metabolic process"/>
    <property type="evidence" value="ECO:0007669"/>
    <property type="project" value="UniProtKB-ARBA"/>
</dbReference>
<reference evidence="19" key="1">
    <citation type="submission" date="2017-04" db="EMBL/GenBank/DDBJ databases">
        <authorList>
            <person name="Varghese N."/>
            <person name="Submissions S."/>
        </authorList>
    </citation>
    <scope>NUCLEOTIDE SEQUENCE [LARGE SCALE GENOMIC DNA]</scope>
    <source>
        <strain evidence="19">DSM 16537</strain>
    </source>
</reference>
<keyword evidence="5 14" id="KW-0732">Signal</keyword>
<dbReference type="InterPro" id="IPR032186">
    <property type="entry name" value="DUF5018"/>
</dbReference>
<dbReference type="CDD" id="cd11304">
    <property type="entry name" value="Cadherin_repeat"/>
    <property type="match status" value="1"/>
</dbReference>
<feature type="domain" description="Fibronectin type-III" evidence="17">
    <location>
        <begin position="5950"/>
        <end position="6043"/>
    </location>
</feature>
<dbReference type="InterPro" id="IPR013320">
    <property type="entry name" value="ConA-like_dom_sf"/>
</dbReference>
<dbReference type="InterPro" id="IPR013783">
    <property type="entry name" value="Ig-like_fold"/>
</dbReference>
<dbReference type="Gene3D" id="2.60.120.430">
    <property type="entry name" value="Galactose-binding lectin"/>
    <property type="match status" value="6"/>
</dbReference>
<evidence type="ECO:0000256" key="12">
    <source>
        <dbReference type="ARBA" id="ARBA00023277"/>
    </source>
</evidence>
<keyword evidence="6" id="KW-0256">Endoplasmic reticulum</keyword>
<sequence length="6369" mass="678159">MGFIYNLLDKGMRIMLFFSLLSTAVLSAPTLNTERTYFPVNSEFRIPDKPTKKSGLTFGQSQFLRFVGPCGNKSLLDCSEIQKSLPVNLSFDGSEGGLANTGFTMADPPSANRLNEDAPIGGFTYSGADQPIGFEPQFLSFDNGRLVVNARKGINFITSPPSTNTNTMINGLGVAFDANNAFFTIKTTVVNPYSDGNANSEQAGLWFGLNDNNYVKVVVVNSGNSGTRNYEMRRELGGISGTADVVNVNGISFPANASITLSLDVNPVNNELNGYYSINGATRVLIGTFTGTSHAGLINGATVDGQNVSFAGIMATKRNEAATTVVNYTFEDFSIEGEEIVLPDEIVAPYRINVGGNDYTKDGDLFLAENTIYLSESTPTTVSLTPITNPYLVPGGHEDLYFPRRFGSDFGYNFPIENGTYSVRIHMVENFQTTAGARVFDIIMEDNVAQDNLDLFAVYGKGALGITQNNVTVSDGELNIQFLASANNALIQAIEILPLTQSLEKEILSFEFAEQTGPAIIDFISKTVSIEVAEGTDPNGLIPSITISNLASISPLSNVAQDFSSPVQYTVTAEDGSTAIWTVSVSIATTDFSFIDDFDTYGTGNLNIIAPTQWLWENGAGVQIPVLDQGISPNTTHSLDFSLGGHTHDLIPLTANPVSLTPNKPFYFSTYFNVEALGAGAGDRLRTAIRIDDGDPGIQWVRLQMAKAGNDLIARIGLGDAASDNGNVGVDYGKTIQFVVKGEWDGSGNINYLWTIEPKLDESQNTWVSAGFHPVVGTPQIGRLFISSVNTNNGKVGPVRLSTDYSEVVTEDLTSPVPSSEKSILDFLIVGQIGSTVIDNEANTVQITVPFGTEITEISPLFSVSESATASPASGEVQDFSSPVVYTVTAQDGTIQQWTVSVTVEAGFEVKVNFQNNPSFTVPPVGYLPDYGKQFGFSSVTFEGEDYAFGWKLRSTGDPIDVSEASDNGGTTAFGGAGRNRIAGSYASASIKDQLEGTLLHFQGDNIMNTSGGVQSWAGQRRGNELIWELEVPNGIYDVTIGLGDKDINNIDSRHSATIEGITIIPAKVAVAGEVRVETMTVEVTDGFLTMNGVGGFNSKITHIEIVESTNALTAGALSFDPASLATGLSPETTGSFIGNLNGSGATDIGLVIDDVVNVINKNNTGFNDWLTLPGTAGLGEITFNTTSVGLPLGTTRNNTIIATAKGFSPALLEVDFTVTEALILQVSEGSLSFEGIEGSPISTQSITVSANSGSPSIVLTDDPSATAWLVIPSEPVLGELEFGILPGLLPGEYSTTITVSDVDGLYEPTEILVSLSIIESPPSTEKEITTISFGEAYGDPIIDAENSTISFIVPSGTDVTSLIPEFSVSEGASVLPESGTTLDFTNPVIFTVTAEDGSIQEWTVSVIVEEAPFVPFEAKINFQNNPSFTVPPVGYLPDYGKQFGFSSVTVDDVDYAFGWKLRSNGDPIDVSEASDNGGTTATGGAGRNRIAGSYASASIQDQLEGTLLHFQGDNIMNTTGGVQSWAGQRRGKELIWELEVPNGIYDVTIGLGDKDINNIDSRHSATIEGITIIPAKVAVAGEVRVETMTVEVTDGFLTMNGVGGFNSKITHIEIVESTNAPSAGVLSFDPASLLTGLVPETTGSFIGNLNGSGATGIGLVIDDVINVINKNNTGFNDWLTLPGTAGLGEITFSTTSVGLPLGTTRNNTIIATAKGFSPALLEVDFEVTEGPCSPFSTVPCDQIVKSLPVNLTFDGTEGGLLSGNGIETGFTMVDPYSGTRVAEDGTPTFASIPSYEPSKLTISDGNLVMNASKGIAFLTNNAQINTLGIGLQGINTKLTIETKLLGINTGPNAAQAGIWFGIDDKNFVKLNVNGTNVEVRREINDISSTAAAASNIDQIQITGVVIAGYDVTLRMEIDPIGQTITSYYAVGEGAFIPVTKTGFPTLALTQVYLDGLNSGDLLGTTFAGIYSTYRNNATSFNATFDYFSVSQDEVAANSPPIILPQEFTVNEGVAIGTIVGIAEASDADNEDLLYSITAGNNEGIFLINESTGEITTAVEIEFNSSPQYILTVAVSDGIDIAEANITININEVITSGPCSPYSLLDCDQIVGLLPINLTFDGSQGGLLDGNGLSTGFTMADPHSAPRLTEDLPITNPNVLGYEPSKLNINNGNLTITATKGIAFLAPPASINNNTQVNSLGVGIQNINTPLTIETKLLGINTGTGSGQAGIWFGLDEDNFVKLAVIANTIEIRKELGGVSSTEANTQDQILSPVNNSITGSDVTLRLVIDPQAQTIKGFYAIGNGAFVQLTKTGLDALELPQSYINGKSINGEITGVSFAGIYATYRNASTSFDATFDYFQVEKEDEPLSFNFTPNTLNFSGVEGSVIPSQTVTLSATEGNPTVTLNDDPHSAEWLILPDNPTLGSLEFGIVEGLTPGTYGTTIIASTDPGLGYQNAELVVNLVVTSENSPSFGLNVNFSDPATTPPTGYVRDGGDAFGNRGNGNFYGWLDANTSNPANLTLNGRNRAVVGVDVLNNTLIHMQYGDVSTNAALGYLPDAKWEIEVPNGNYQVTVFVGDPNIDGSVEDTPSHTVVVEGVNAINGFVPSGAVGAASRFTSGTVNVVVNDGRLTLDPGNGFNTKINSVSFISLDGEGGLTPRVLGVNPPNGAVGVPVNASISANNLFTPNLDSNGNAGVDNNTITPATVRLFKVGNPTQIAASLNGTAGGDAINLVPTLPLEANTLYRFEIEGVLDLTGVPFESFTSTFTTGGGVSGPTTDLDNVSFTRFGAVVSGTKKYTTLTIGPDEKLYGLTIDGEIHRWIIEADGTLSNQQVLLGLKSVYGERSAVGLEFDPSSTSENLIAYVSHNNSGLNNAPDWDGKLSRLTGPNLATEVLLITDLPRSTKDHLTNSIAFRPGEPNILYFLQGSNSAAGAPDGAWGNREESLLTAATLRLDLTKLPATLPLNVRTTRNQAAINAVDVNSPTLDGLYNPYYINAPLTLFASGVRNAYDLVWHSNGQLYIPTNGTAGGSNSPASVNGTRRPDGTFYDHSNPLYPVIPGTTNNVVQRDWLFRVNPNEPLGYYGHPNPFRGEYVLNRGTVDTNKYPAGIVPDPNYRGAAYDFGFNFSPNGVIEYRSNAENGNLTGAILVARYSGGSDIIALVPDGPNGDISTFKTGIPGFTGFTDPLDLIEDVKTGNIYVSDFSTNQIILLKPSNQAAPTPLIVLNTDKVVVDAVTTNGTPNSTFTQEILLSNLGNGVLNGITAQVTGIHSGDFTITNLVSSVNPQNSAAFNVVFNPSANGIRNAVLTVSGSNAESVVVPLTGLGKQGIGGANEPSLQWVLDAHLGQGVVNSGDINPATNVLDLPSGKSYNDLLGDEVDVQEFERAIDAPVTIEVLSVYGPTSSNPIVAFGWYNSGDASSTQEIFTVQNNLQGKGESNGQTLTPIVTGSTVFDPGTGNFGFYSRWPFFGNRQLFSEHDLNTFDQNIPRHVRVYELPGEENAYIIATEEHISGFDYQDIVVIARNVRPAVKQAIVEISPEELIFEVNINSDPAGKNTDTKTVTLTNNGNDVLNITGASIINGFANQFNLVSPLGSSELNPGESIEYTVTYAPTLDNSNLGYQDATLRIATDNPDQQFIDIGLYALKKLGLEGGNEPSLQAVVDVLGIGIDVGWTQLAIGTGTELKGEEVLVQRWIKAGSGPVNIKPVGRYSPSESLPFGWYTNNNGNVITNEVGILETGRDNAQTLFPPIASGTDVFDPQGSVFGIYVFSEFFNRVNYTEDGLNTGGVVRRVRTYPMKDRQGNLIENSYLVNFEDASNGDYQDYMFVIDNVVPFVDGTLRLEFEPSVINLTESINGDNTITRQVVLNANGPITPGEVTLSSANSRLGFPSDFEFGSPFEITFDRTGLGVGNYIATLTATSANYVSGELSFNLEISSDPEFIYQFNFQDATNVALSPVGYIDDLGTSFGQKSTALGDLNFGWVLPGTNTPASAEANGRNRNTGVNDDPLLKTFTIMGHRTPASFPLRDWLVNLPNGSYSVNISVGDVDFTDSNHQLDVNGVRVLSFDQQSSNPENLINFQDTKIVEVTNGVLRLSLGAGGVNAKPNYIRIAPINISSIPPVINAIFDGNMASENVFRGNVSVSFEALDQSQSGSIVRLEYSLENGPLTTFTEPLIFNQPGNYNIIVEAEDANGNTTTRSFEFSIEEPSGAVLQMDNMAKIPGTNIGFPAEDYYTFSRIHNITSNPNAKFSDQNTMRLSNSGTNDLVIDNISISDPARFNYVILPEGSPQTFPLVIQPGTFKELLITFTANNQNNRTLMKEEITIVSNADNGLNIKATLHGANAAALEGNNENDAQEVFDAFSFTTSMRSIVNDDGTITPPNPNPLRPSSNFPLFENIDAGYEGDMIFSPTFVQADPTKPVIGVQLSALHGPGSNGAQFVQVNGTGVVGGMSFSHNADWYQSLLPKNNSGVLTTDLANLINVPFRIAVAGYPSSGGNNLSGNRPDLLGLRIYKAIDRNGNIIPNEYIVLQDFIGSGCGAGSANCDWNDNTFYFKNIRPEAVPTASAIAPIFVDATKPFEAELGGNFDKAYPGNILTFSATLLDGSALPNWMNISTIGKLSGTVPGDGNNEHMVIVTATDLNGLTASETIQIQVNQLPVAVASSNTLQGRIPFSVEFRGEDSSDDGEIISYNWNFGDGGTSSEANPTYQFLNTGEFEVTLTVTDDRGLENTTSLNIRVIDFGPLAVASSDITQGLAPLSISFDGSLSDSDVEIVEYKWNFGNGVEALGPIVNYIYEVGGNFTVTLMVTDANGLSDQVSLQISVAVNQPPVAVASSNVTSGAFPLTVNFNAGGSTDDFGIVSYLWDFGNGETSNLISPVVVYEELGVYDVTLTVTDEQGLSDADGLTITVVEPQPEPNFVLRINAGGPELTYNGEVFAADANFIGGKSYTNTNAAVPALYQTERSANPPTFGYNIPVPNGSYTINLHFAEIYWGATGGGPGGNAGQRIFDVSINGQLVLDNYDINAEVGPQNIVIKTFEVEVVNGQILMDFSALASVGGVNEPKLSAFEIFGITNVPNEAPVAVATADPLSGFAPLTVAFSSEGSSDDGEIVSYSWDFGDGNTSLEENPTHIYTIPGNYSAVLTVTDGEGLIGTSSVDIIVSEEPGAFSLYLNTGSAANVSLDGKTFIGDLSFPSYYNSTHTYTNVNASTIPLYQTERGSQADLTVLNFTIPVPNGIYNISTFHNELYFGKVAGAPSGIAGRRVFDILIEGQVVKDDFDIFLESTNQPVVLNFNNVEVLDGILNLSMIPSANRASISGLSIEKVVSNVELPDVPVLLSPSNGSTGLERIVNLTWQTVPNADDYSVQVSSDVDFGNIIIDESGIVENSFTTSELTANTTYFWRVLASNVEGDSDWSETRSFTTEQEVVVNPDEDLIGHWKMDEGSGNVLVDHSGNGNNALLQSTAGVSWSQGVIGLALELPGNWNRFGIAPHSPSLQINDAVTISAWVKPNVVGRNTVIRKSDGKGFELTLSNDGLVYFHLNRDANGSAYLLRSAYNYTADVGQWIHVAATFDGTTSKIFINGIENASATYAPFDIGTASGDLTIAAYGNVQRFNGAMDDLRLYGRALDETEVFTLFGGEAPLPSVPQLLAPENGNSSVTAPDAQLFWLQSDFANGYRVQIANSADFSSPLADADAGDALFFGATGLLPETTYFWRVLAYNGEGNSEWSETRSFTTVTNGEVPDGPVGHWKMDEGSGNVLVDHSGNGNNALLQSTAGVSWSQGVIGLAVELPGTWNRFGIAPHSPSLQINDAVTISAWVKPNVVGRNTVIRKSDGKGFELTLSNDGLVYFHLNRDANGSAYLLRSAYNYTADVGQWIHVAATFDGTTSKIFINGIENASASYAPFGIGTASGDLTIAAYGNVQRFNGAMDDLRLYGRALDEIEVFTLFGGEAPLPSVPQLLAPENGNSSVTAPDAQLFWLQSDFANGYRVQIANSADFSSPLADTDVGDALFFGATGLLPETTYYWRVLAYNGEGNSEWSETRSFTTVTNGEVPDGPVGHWKMDEGSGNVLVDHSGNGNNALLQSTAGVTWSQGVIGLAVELPGTWNRFGITPHSPSLQINDAVTISAWVKPNVVGRNTVIRKSDGKGFELTLNSDGLVYFHLNRDANGSAYLLRSTYNYTVDVGQWIHVAATFDGTTSKIFINGIENASATYAPFDIGTASGDLTIAAYGNIQRFNGAMDDLRLYGRALNISEITDLYTNSSNIARKSEGSVKGQIIEETQFSVQDPETDALFGFKIYPNPVEDRLHIQLNSREETTVGVIVYDMMGRQYINRSAVPENGEIVLDLAPVRMAAGTYLLILDQGQGRMKQVKFIKK</sequence>
<comment type="similarity">
    <text evidence="3">Belongs to the malectin family.</text>
</comment>
<dbReference type="NCBIfam" id="NF012200">
    <property type="entry name" value="choice_anch_D"/>
    <property type="match status" value="2"/>
</dbReference>
<dbReference type="InterPro" id="IPR021720">
    <property type="entry name" value="Malectin_dom"/>
</dbReference>
<evidence type="ECO:0000256" key="14">
    <source>
        <dbReference type="SAM" id="SignalP"/>
    </source>
</evidence>
<dbReference type="InterPro" id="IPR001791">
    <property type="entry name" value="Laminin_G"/>
</dbReference>
<dbReference type="Pfam" id="PF11721">
    <property type="entry name" value="Malectin"/>
    <property type="match status" value="3"/>
</dbReference>
<dbReference type="GO" id="GO:0042995">
    <property type="term" value="C:cell projection"/>
    <property type="evidence" value="ECO:0007669"/>
    <property type="project" value="UniProtKB-SubCell"/>
</dbReference>
<dbReference type="Pfam" id="PF13205">
    <property type="entry name" value="Big_5"/>
    <property type="match status" value="1"/>
</dbReference>
<dbReference type="Proteomes" id="UP000192333">
    <property type="component" value="Chromosome I"/>
</dbReference>
<evidence type="ECO:0000256" key="13">
    <source>
        <dbReference type="SAM" id="MobiDB-lite"/>
    </source>
</evidence>
<evidence type="ECO:0000256" key="5">
    <source>
        <dbReference type="ARBA" id="ARBA00022729"/>
    </source>
</evidence>
<evidence type="ECO:0000256" key="1">
    <source>
        <dbReference type="ARBA" id="ARBA00004115"/>
    </source>
</evidence>
<dbReference type="PANTHER" id="PTHR13460">
    <property type="match status" value="1"/>
</dbReference>
<dbReference type="SMART" id="SM00112">
    <property type="entry name" value="CA"/>
    <property type="match status" value="1"/>
</dbReference>
<dbReference type="InterPro" id="IPR026444">
    <property type="entry name" value="Secre_tail"/>
</dbReference>
<keyword evidence="10" id="KW-0325">Glycoprotein</keyword>
<dbReference type="SUPFAM" id="SSF49899">
    <property type="entry name" value="Concanavalin A-like lectins/glucanases"/>
    <property type="match status" value="3"/>
</dbReference>
<evidence type="ECO:0000256" key="10">
    <source>
        <dbReference type="ARBA" id="ARBA00023180"/>
    </source>
</evidence>
<dbReference type="Pfam" id="PF05345">
    <property type="entry name" value="He_PIG"/>
    <property type="match status" value="1"/>
</dbReference>
<dbReference type="Gene3D" id="2.60.40.60">
    <property type="entry name" value="Cadherins"/>
    <property type="match status" value="1"/>
</dbReference>
<evidence type="ECO:0000256" key="3">
    <source>
        <dbReference type="ARBA" id="ARBA00009141"/>
    </source>
</evidence>
<evidence type="ECO:0000256" key="2">
    <source>
        <dbReference type="ARBA" id="ARBA00004316"/>
    </source>
</evidence>
<gene>
    <name evidence="18" type="ORF">SAMN00777080_3139</name>
</gene>
<accession>A0A1W2H6D9</accession>
<dbReference type="InterPro" id="IPR039155">
    <property type="entry name" value="MLEC"/>
</dbReference>
<comment type="subcellular location">
    <subcellularLocation>
        <location evidence="2">Cell projection</location>
    </subcellularLocation>
    <subcellularLocation>
        <location evidence="1">Endoplasmic reticulum membrane</location>
        <topology evidence="1">Single-pass type I membrane protein</topology>
    </subcellularLocation>
</comment>
<keyword evidence="11" id="KW-0966">Cell projection</keyword>
<dbReference type="InterPro" id="IPR036116">
    <property type="entry name" value="FN3_sf"/>
</dbReference>
<dbReference type="InterPro" id="IPR035986">
    <property type="entry name" value="PKD_dom_sf"/>
</dbReference>
<dbReference type="GO" id="GO:0005509">
    <property type="term" value="F:calcium ion binding"/>
    <property type="evidence" value="ECO:0007669"/>
    <property type="project" value="InterPro"/>
</dbReference>
<dbReference type="SUPFAM" id="SSF49313">
    <property type="entry name" value="Cadherin-like"/>
    <property type="match status" value="2"/>
</dbReference>
<evidence type="ECO:0000313" key="19">
    <source>
        <dbReference type="Proteomes" id="UP000192333"/>
    </source>
</evidence>
<evidence type="ECO:0000313" key="18">
    <source>
        <dbReference type="EMBL" id="SMD44517.1"/>
    </source>
</evidence>
<dbReference type="SUPFAM" id="SSF49785">
    <property type="entry name" value="Galactose-binding domain-like"/>
    <property type="match status" value="6"/>
</dbReference>
<feature type="chain" id="PRO_5012709680" evidence="14">
    <location>
        <begin position="28"/>
        <end position="6369"/>
    </location>
</feature>
<organism evidence="18 19">
    <name type="scientific">Aquiflexum balticum DSM 16537</name>
    <dbReference type="NCBI Taxonomy" id="758820"/>
    <lineage>
        <taxon>Bacteria</taxon>
        <taxon>Pseudomonadati</taxon>
        <taxon>Bacteroidota</taxon>
        <taxon>Cytophagia</taxon>
        <taxon>Cytophagales</taxon>
        <taxon>Cyclobacteriaceae</taxon>
        <taxon>Aquiflexum</taxon>
    </lineage>
</organism>
<dbReference type="InterPro" id="IPR006558">
    <property type="entry name" value="LamG-like"/>
</dbReference>
<keyword evidence="9" id="KW-1015">Disulfide bond</keyword>
<evidence type="ECO:0000256" key="9">
    <source>
        <dbReference type="ARBA" id="ARBA00023157"/>
    </source>
</evidence>
<protein>
    <submittedName>
        <fullName evidence="18">FOG: PKD repeat</fullName>
    </submittedName>
</protein>
<evidence type="ECO:0000256" key="4">
    <source>
        <dbReference type="ARBA" id="ARBA00022692"/>
    </source>
</evidence>
<dbReference type="Pfam" id="PF18962">
    <property type="entry name" value="Por_Secre_tail"/>
    <property type="match status" value="1"/>
</dbReference>
<dbReference type="Pfam" id="PF00028">
    <property type="entry name" value="Cadherin"/>
    <property type="match status" value="1"/>
</dbReference>
<dbReference type="Pfam" id="PF18911">
    <property type="entry name" value="PKD_4"/>
    <property type="match status" value="4"/>
</dbReference>
<feature type="domain" description="Cadherin" evidence="16">
    <location>
        <begin position="2002"/>
        <end position="2103"/>
    </location>
</feature>
<dbReference type="CDD" id="cd00146">
    <property type="entry name" value="PKD"/>
    <property type="match status" value="5"/>
</dbReference>
<dbReference type="SMART" id="SM00089">
    <property type="entry name" value="PKD"/>
    <property type="match status" value="5"/>
</dbReference>
<dbReference type="Pfam" id="PF13385">
    <property type="entry name" value="Laminin_G_3"/>
    <property type="match status" value="3"/>
</dbReference>
<dbReference type="RefSeq" id="WP_084121287.1">
    <property type="nucleotide sequence ID" value="NZ_LT838813.1"/>
</dbReference>
<feature type="signal peptide" evidence="14">
    <location>
        <begin position="1"/>
        <end position="27"/>
    </location>
</feature>
<dbReference type="InterPro" id="IPR022409">
    <property type="entry name" value="PKD/Chitinase_dom"/>
</dbReference>
<dbReference type="CDD" id="cd00063">
    <property type="entry name" value="FN3"/>
    <property type="match status" value="3"/>
</dbReference>
<keyword evidence="7" id="KW-1133">Transmembrane helix</keyword>
<dbReference type="GO" id="GO:0007156">
    <property type="term" value="P:homophilic cell adhesion via plasma membrane adhesion molecules"/>
    <property type="evidence" value="ECO:0007669"/>
    <property type="project" value="InterPro"/>
</dbReference>
<dbReference type="GO" id="GO:0030246">
    <property type="term" value="F:carbohydrate binding"/>
    <property type="evidence" value="ECO:0007669"/>
    <property type="project" value="InterPro"/>
</dbReference>
<dbReference type="InterPro" id="IPR003961">
    <property type="entry name" value="FN3_dom"/>
</dbReference>
<evidence type="ECO:0000256" key="7">
    <source>
        <dbReference type="ARBA" id="ARBA00022989"/>
    </source>
</evidence>
<feature type="domain" description="PKD" evidence="15">
    <location>
        <begin position="4738"/>
        <end position="4820"/>
    </location>
</feature>
<dbReference type="NCBIfam" id="TIGR04183">
    <property type="entry name" value="Por_Secre_tail"/>
    <property type="match status" value="1"/>
</dbReference>
<dbReference type="SUPFAM" id="SSF49299">
    <property type="entry name" value="PKD domain"/>
    <property type="match status" value="4"/>
</dbReference>
<dbReference type="Gene3D" id="2.60.40.2340">
    <property type="match status" value="3"/>
</dbReference>
<name>A0A1W2H6D9_9BACT</name>
<keyword evidence="4" id="KW-0812">Transmembrane</keyword>
<keyword evidence="8" id="KW-0472">Membrane</keyword>
<feature type="domain" description="PKD" evidence="15">
    <location>
        <begin position="4824"/>
        <end position="4904"/>
    </location>
</feature>
<keyword evidence="19" id="KW-1185">Reference proteome</keyword>
<dbReference type="SUPFAM" id="SSF49265">
    <property type="entry name" value="Fibronectin type III"/>
    <property type="match status" value="2"/>
</dbReference>
<dbReference type="Gene3D" id="2.120.10.30">
    <property type="entry name" value="TolB, C-terminal domain"/>
    <property type="match status" value="1"/>
</dbReference>
<feature type="domain" description="PKD" evidence="15">
    <location>
        <begin position="5075"/>
        <end position="5162"/>
    </location>
</feature>
<evidence type="ECO:0000256" key="6">
    <source>
        <dbReference type="ARBA" id="ARBA00022824"/>
    </source>
</evidence>
<evidence type="ECO:0000256" key="8">
    <source>
        <dbReference type="ARBA" id="ARBA00023136"/>
    </source>
</evidence>
<proteinExistence type="inferred from homology"/>
<feature type="domain" description="Fibronectin type-III" evidence="17">
    <location>
        <begin position="5327"/>
        <end position="5419"/>
    </location>
</feature>
<dbReference type="Gene3D" id="2.60.120.200">
    <property type="match status" value="6"/>
</dbReference>
<dbReference type="SMART" id="SM00736">
    <property type="entry name" value="CADG"/>
    <property type="match status" value="1"/>
</dbReference>
<dbReference type="SMART" id="SM00282">
    <property type="entry name" value="LamG"/>
    <property type="match status" value="3"/>
</dbReference>
<dbReference type="InterPro" id="IPR000601">
    <property type="entry name" value="PKD_dom"/>
</dbReference>
<dbReference type="InterPro" id="IPR008979">
    <property type="entry name" value="Galactose-bd-like_sf"/>
</dbReference>
<evidence type="ECO:0000259" key="16">
    <source>
        <dbReference type="PROSITE" id="PS50268"/>
    </source>
</evidence>
<dbReference type="SMART" id="SM00560">
    <property type="entry name" value="LamGL"/>
    <property type="match status" value="3"/>
</dbReference>
<dbReference type="STRING" id="758820.SAMN00777080_3139"/>
<dbReference type="Pfam" id="PF16410">
    <property type="entry name" value="DUF5018"/>
    <property type="match status" value="1"/>
</dbReference>
<dbReference type="PANTHER" id="PTHR13460:SF0">
    <property type="entry name" value="MALECTIN"/>
    <property type="match status" value="1"/>
</dbReference>
<dbReference type="SMART" id="SM00060">
    <property type="entry name" value="FN3"/>
    <property type="match status" value="3"/>
</dbReference>
<dbReference type="PROSITE" id="PS50093">
    <property type="entry name" value="PKD"/>
    <property type="match status" value="4"/>
</dbReference>
<dbReference type="InterPro" id="IPR002126">
    <property type="entry name" value="Cadherin-like_dom"/>
</dbReference>
<dbReference type="EMBL" id="LT838813">
    <property type="protein sequence ID" value="SMD44517.1"/>
    <property type="molecule type" value="Genomic_DNA"/>
</dbReference>
<dbReference type="Gene3D" id="2.60.40.10">
    <property type="entry name" value="Immunoglobulins"/>
    <property type="match status" value="11"/>
</dbReference>
<keyword evidence="12" id="KW-0119">Carbohydrate metabolism</keyword>
<feature type="domain" description="PKD" evidence="15">
    <location>
        <begin position="4653"/>
        <end position="4733"/>
    </location>
</feature>
<dbReference type="InterPro" id="IPR006644">
    <property type="entry name" value="Cadg"/>
</dbReference>
<feature type="domain" description="Fibronectin type-III" evidence="17">
    <location>
        <begin position="5639"/>
        <end position="5732"/>
    </location>
</feature>
<dbReference type="PROSITE" id="PS50853">
    <property type="entry name" value="FN3"/>
    <property type="match status" value="3"/>
</dbReference>
<evidence type="ECO:0000259" key="17">
    <source>
        <dbReference type="PROSITE" id="PS50853"/>
    </source>
</evidence>